<sequence length="62" mass="7127">MSGQVFDAIFAKDNAATLDYATDVLQQKALEMIQQRKSEMAQQLFFSQPEQEVEQPEEESEE</sequence>
<reference evidence="1" key="1">
    <citation type="submission" date="2020-10" db="EMBL/GenBank/DDBJ databases">
        <title>The Isolation and Genome Sequence of a Novel Cyanophage S-H38 from the Yellow Sea, China.</title>
        <authorList>
            <person name="Jiang T."/>
        </authorList>
    </citation>
    <scope>NUCLEOTIDE SEQUENCE</scope>
</reference>
<protein>
    <submittedName>
        <fullName evidence="1">Uncharacterized protein</fullName>
    </submittedName>
</protein>
<dbReference type="KEGG" id="vg:77946683"/>
<evidence type="ECO:0000313" key="2">
    <source>
        <dbReference type="Proteomes" id="UP000663144"/>
    </source>
</evidence>
<evidence type="ECO:0000313" key="1">
    <source>
        <dbReference type="EMBL" id="QPB07987.1"/>
    </source>
</evidence>
<dbReference type="GeneID" id="77946683"/>
<dbReference type="RefSeq" id="YP_010670478.1">
    <property type="nucleotide sequence ID" value="NC_070964.1"/>
</dbReference>
<dbReference type="EMBL" id="MW117965">
    <property type="protein sequence ID" value="QPB07987.1"/>
    <property type="molecule type" value="Genomic_DNA"/>
</dbReference>
<keyword evidence="2" id="KW-1185">Reference proteome</keyword>
<organism evidence="1 2">
    <name type="scientific">Synechococcus phage S-H38</name>
    <dbReference type="NCBI Taxonomy" id="2783673"/>
    <lineage>
        <taxon>Viruses</taxon>
        <taxon>Duplodnaviria</taxon>
        <taxon>Heunggongvirae</taxon>
        <taxon>Uroviricota</taxon>
        <taxon>Caudoviricetes</taxon>
        <taxon>Pantevenvirales</taxon>
        <taxon>Kyanoviridae</taxon>
        <taxon>Yellowseavirus</taxon>
        <taxon>Yellowseavirus thirtyeight</taxon>
    </lineage>
</organism>
<accession>A0A873W9Z1</accession>
<dbReference type="Proteomes" id="UP000663144">
    <property type="component" value="Segment"/>
</dbReference>
<proteinExistence type="predicted"/>
<name>A0A873W9Z1_9CAUD</name>